<dbReference type="FunFam" id="1.10.10.60:FF:000141">
    <property type="entry name" value="TetR family transcriptional regulator"/>
    <property type="match status" value="1"/>
</dbReference>
<proteinExistence type="predicted"/>
<dbReference type="SUPFAM" id="SSF48498">
    <property type="entry name" value="Tetracyclin repressor-like, C-terminal domain"/>
    <property type="match status" value="1"/>
</dbReference>
<accession>A0A1F7F9I4</accession>
<evidence type="ECO:0000256" key="3">
    <source>
        <dbReference type="ARBA" id="ARBA00023163"/>
    </source>
</evidence>
<dbReference type="PANTHER" id="PTHR30055">
    <property type="entry name" value="HTH-TYPE TRANSCRIPTIONAL REGULATOR RUTR"/>
    <property type="match status" value="1"/>
</dbReference>
<dbReference type="PRINTS" id="PR00455">
    <property type="entry name" value="HTHTETR"/>
</dbReference>
<dbReference type="EMBL" id="MFYX01000091">
    <property type="protein sequence ID" value="OGK03339.1"/>
    <property type="molecule type" value="Genomic_DNA"/>
</dbReference>
<feature type="DNA-binding region" description="H-T-H motif" evidence="4">
    <location>
        <begin position="35"/>
        <end position="54"/>
    </location>
</feature>
<dbReference type="PROSITE" id="PS50977">
    <property type="entry name" value="HTH_TETR_2"/>
    <property type="match status" value="1"/>
</dbReference>
<dbReference type="GO" id="GO:0000976">
    <property type="term" value="F:transcription cis-regulatory region binding"/>
    <property type="evidence" value="ECO:0007669"/>
    <property type="project" value="TreeGrafter"/>
</dbReference>
<comment type="caution">
    <text evidence="6">The sequence shown here is derived from an EMBL/GenBank/DDBJ whole genome shotgun (WGS) entry which is preliminary data.</text>
</comment>
<evidence type="ECO:0000256" key="4">
    <source>
        <dbReference type="PROSITE-ProRule" id="PRU00335"/>
    </source>
</evidence>
<dbReference type="Gene3D" id="1.10.357.10">
    <property type="entry name" value="Tetracycline Repressor, domain 2"/>
    <property type="match status" value="1"/>
</dbReference>
<dbReference type="Gene3D" id="1.10.10.60">
    <property type="entry name" value="Homeodomain-like"/>
    <property type="match status" value="1"/>
</dbReference>
<evidence type="ECO:0000313" key="7">
    <source>
        <dbReference type="Proteomes" id="UP000179243"/>
    </source>
</evidence>
<name>A0A1F7F9I4_UNCRA</name>
<dbReference type="PANTHER" id="PTHR30055:SF234">
    <property type="entry name" value="HTH-TYPE TRANSCRIPTIONAL REGULATOR BETI"/>
    <property type="match status" value="1"/>
</dbReference>
<feature type="domain" description="HTH tetR-type" evidence="5">
    <location>
        <begin position="12"/>
        <end position="72"/>
    </location>
</feature>
<keyword evidence="2 4" id="KW-0238">DNA-binding</keyword>
<reference evidence="6 7" key="1">
    <citation type="journal article" date="2016" name="Nat. Commun.">
        <title>Thousands of microbial genomes shed light on interconnected biogeochemical processes in an aquifer system.</title>
        <authorList>
            <person name="Anantharaman K."/>
            <person name="Brown C.T."/>
            <person name="Hug L.A."/>
            <person name="Sharon I."/>
            <person name="Castelle C.J."/>
            <person name="Probst A.J."/>
            <person name="Thomas B.C."/>
            <person name="Singh A."/>
            <person name="Wilkins M.J."/>
            <person name="Karaoz U."/>
            <person name="Brodie E.L."/>
            <person name="Williams K.H."/>
            <person name="Hubbard S.S."/>
            <person name="Banfield J.F."/>
        </authorList>
    </citation>
    <scope>NUCLEOTIDE SEQUENCE [LARGE SCALE GENOMIC DNA]</scope>
</reference>
<dbReference type="Pfam" id="PF00440">
    <property type="entry name" value="TetR_N"/>
    <property type="match status" value="1"/>
</dbReference>
<evidence type="ECO:0000313" key="6">
    <source>
        <dbReference type="EMBL" id="OGK03339.1"/>
    </source>
</evidence>
<protein>
    <recommendedName>
        <fullName evidence="5">HTH tetR-type domain-containing protein</fullName>
    </recommendedName>
</protein>
<dbReference type="InterPro" id="IPR009057">
    <property type="entry name" value="Homeodomain-like_sf"/>
</dbReference>
<keyword evidence="1" id="KW-0805">Transcription regulation</keyword>
<evidence type="ECO:0000259" key="5">
    <source>
        <dbReference type="PROSITE" id="PS50977"/>
    </source>
</evidence>
<dbReference type="InterPro" id="IPR050109">
    <property type="entry name" value="HTH-type_TetR-like_transc_reg"/>
</dbReference>
<keyword evidence="3" id="KW-0804">Transcription</keyword>
<dbReference type="InterPro" id="IPR036271">
    <property type="entry name" value="Tet_transcr_reg_TetR-rel_C_sf"/>
</dbReference>
<evidence type="ECO:0000256" key="2">
    <source>
        <dbReference type="ARBA" id="ARBA00023125"/>
    </source>
</evidence>
<sequence>MGITERKQREKEQRAEQIISAAENLFIDNGLAKTTMDDIAKECELSKATLYLYYKSKEELVIEIVKRALDNLYEHLSAAAAVNLSGSDRLRVVGRSYLEFYREHPWYFKMINGMGEFGTHQTEGDPHLDMKNNILSDIASRNYQIWDVCVECVKKGIDSGEFKPTVDPVATAVGLYASSNGVILMLDHIKQHERYFQDKPNPFPIPVGKIDDIYIKIWEYTIDSIVTTPENPEQKRAMWQTSTDERSVS</sequence>
<evidence type="ECO:0000256" key="1">
    <source>
        <dbReference type="ARBA" id="ARBA00023015"/>
    </source>
</evidence>
<dbReference type="GO" id="GO:0003700">
    <property type="term" value="F:DNA-binding transcription factor activity"/>
    <property type="evidence" value="ECO:0007669"/>
    <property type="project" value="TreeGrafter"/>
</dbReference>
<dbReference type="AlphaFoldDB" id="A0A1F7F9I4"/>
<organism evidence="6 7">
    <name type="scientific">Candidatus Raymondbacteria bacterium RIFOXYD12_FULL_49_13</name>
    <dbReference type="NCBI Taxonomy" id="1817890"/>
    <lineage>
        <taxon>Bacteria</taxon>
        <taxon>Raymondiibacteriota</taxon>
    </lineage>
</organism>
<dbReference type="Proteomes" id="UP000179243">
    <property type="component" value="Unassembled WGS sequence"/>
</dbReference>
<dbReference type="SUPFAM" id="SSF46689">
    <property type="entry name" value="Homeodomain-like"/>
    <property type="match status" value="1"/>
</dbReference>
<dbReference type="InterPro" id="IPR001647">
    <property type="entry name" value="HTH_TetR"/>
</dbReference>
<gene>
    <name evidence="6" type="ORF">A2519_15320</name>
</gene>